<dbReference type="AlphaFoldDB" id="A0A1R3JG48"/>
<feature type="transmembrane region" description="Helical" evidence="10">
    <location>
        <begin position="234"/>
        <end position="253"/>
    </location>
</feature>
<comment type="subcellular location">
    <subcellularLocation>
        <location evidence="1">Cell membrane</location>
        <topology evidence="1">Multi-pass membrane protein</topology>
    </subcellularLocation>
    <subcellularLocation>
        <location evidence="10">Membrane</location>
        <topology evidence="10">Multi-pass membrane protein</topology>
    </subcellularLocation>
</comment>
<keyword evidence="8 10" id="KW-0406">Ion transport</keyword>
<feature type="domain" description="K+ potassium transporter C-terminal" evidence="12">
    <location>
        <begin position="567"/>
        <end position="816"/>
    </location>
</feature>
<evidence type="ECO:0000313" key="14">
    <source>
        <dbReference type="Proteomes" id="UP000187203"/>
    </source>
</evidence>
<feature type="transmembrane region" description="Helical" evidence="10">
    <location>
        <begin position="106"/>
        <end position="124"/>
    </location>
</feature>
<keyword evidence="14" id="KW-1185">Reference proteome</keyword>
<feature type="transmembrane region" description="Helical" evidence="10">
    <location>
        <begin position="307"/>
        <end position="326"/>
    </location>
</feature>
<evidence type="ECO:0000256" key="8">
    <source>
        <dbReference type="ARBA" id="ARBA00023065"/>
    </source>
</evidence>
<dbReference type="GO" id="GO:0005886">
    <property type="term" value="C:plasma membrane"/>
    <property type="evidence" value="ECO:0007669"/>
    <property type="project" value="UniProtKB-SubCell"/>
</dbReference>
<feature type="transmembrane region" description="Helical" evidence="10">
    <location>
        <begin position="338"/>
        <end position="358"/>
    </location>
</feature>
<evidence type="ECO:0000256" key="6">
    <source>
        <dbReference type="ARBA" id="ARBA00022958"/>
    </source>
</evidence>
<keyword evidence="6 10" id="KW-0630">Potassium</keyword>
<keyword evidence="7 10" id="KW-1133">Transmembrane helix</keyword>
<evidence type="ECO:0000256" key="5">
    <source>
        <dbReference type="ARBA" id="ARBA00022692"/>
    </source>
</evidence>
<dbReference type="Proteomes" id="UP000187203">
    <property type="component" value="Unassembled WGS sequence"/>
</dbReference>
<dbReference type="InterPro" id="IPR053952">
    <property type="entry name" value="K_trans_C"/>
</dbReference>
<dbReference type="PANTHER" id="PTHR30540">
    <property type="entry name" value="OSMOTIC STRESS POTASSIUM TRANSPORTER"/>
    <property type="match status" value="1"/>
</dbReference>
<keyword evidence="4 10" id="KW-0633">Potassium transport</keyword>
<proteinExistence type="inferred from homology"/>
<organism evidence="13 14">
    <name type="scientific">Corchorus olitorius</name>
    <dbReference type="NCBI Taxonomy" id="93759"/>
    <lineage>
        <taxon>Eukaryota</taxon>
        <taxon>Viridiplantae</taxon>
        <taxon>Streptophyta</taxon>
        <taxon>Embryophyta</taxon>
        <taxon>Tracheophyta</taxon>
        <taxon>Spermatophyta</taxon>
        <taxon>Magnoliopsida</taxon>
        <taxon>eudicotyledons</taxon>
        <taxon>Gunneridae</taxon>
        <taxon>Pentapetalae</taxon>
        <taxon>rosids</taxon>
        <taxon>malvids</taxon>
        <taxon>Malvales</taxon>
        <taxon>Malvaceae</taxon>
        <taxon>Grewioideae</taxon>
        <taxon>Apeibeae</taxon>
        <taxon>Corchorus</taxon>
    </lineage>
</organism>
<evidence type="ECO:0000256" key="10">
    <source>
        <dbReference type="RuleBase" id="RU321113"/>
    </source>
</evidence>
<protein>
    <recommendedName>
        <fullName evidence="10">Potassium transporter</fullName>
    </recommendedName>
</protein>
<feature type="transmembrane region" description="Helical" evidence="10">
    <location>
        <begin position="71"/>
        <end position="94"/>
    </location>
</feature>
<dbReference type="STRING" id="93759.A0A1R3JG48"/>
<dbReference type="InterPro" id="IPR003855">
    <property type="entry name" value="K+_transporter"/>
</dbReference>
<evidence type="ECO:0000256" key="9">
    <source>
        <dbReference type="ARBA" id="ARBA00023136"/>
    </source>
</evidence>
<comment type="similarity">
    <text evidence="2 10">Belongs to the HAK/KUP transporter (TC 2.A.72.3) family.</text>
</comment>
<dbReference type="InterPro" id="IPR053951">
    <property type="entry name" value="K_trans_N"/>
</dbReference>
<comment type="caution">
    <text evidence="10">Lacks conserved residue(s) required for the propagation of feature annotation.</text>
</comment>
<comment type="function">
    <text evidence="10">Potassium transporter.</text>
</comment>
<evidence type="ECO:0000259" key="11">
    <source>
        <dbReference type="Pfam" id="PF02705"/>
    </source>
</evidence>
<dbReference type="NCBIfam" id="TIGR00794">
    <property type="entry name" value="kup"/>
    <property type="match status" value="1"/>
</dbReference>
<evidence type="ECO:0000256" key="1">
    <source>
        <dbReference type="ARBA" id="ARBA00004651"/>
    </source>
</evidence>
<keyword evidence="5 10" id="KW-0812">Transmembrane</keyword>
<dbReference type="EMBL" id="AWUE01016230">
    <property type="protein sequence ID" value="OMO93761.1"/>
    <property type="molecule type" value="Genomic_DNA"/>
</dbReference>
<dbReference type="OrthoDB" id="504708at2759"/>
<evidence type="ECO:0000313" key="13">
    <source>
        <dbReference type="EMBL" id="OMO93761.1"/>
    </source>
</evidence>
<feature type="transmembrane region" description="Helical" evidence="10">
    <location>
        <begin position="265"/>
        <end position="287"/>
    </location>
</feature>
<evidence type="ECO:0000256" key="2">
    <source>
        <dbReference type="ARBA" id="ARBA00008440"/>
    </source>
</evidence>
<dbReference type="PANTHER" id="PTHR30540:SF94">
    <property type="entry name" value="POTASSIUM TRANSPORTER 5"/>
    <property type="match status" value="1"/>
</dbReference>
<dbReference type="Pfam" id="PF22776">
    <property type="entry name" value="K_trans_C"/>
    <property type="match status" value="1"/>
</dbReference>
<evidence type="ECO:0000256" key="3">
    <source>
        <dbReference type="ARBA" id="ARBA00022448"/>
    </source>
</evidence>
<dbReference type="Pfam" id="PF02705">
    <property type="entry name" value="K_trans"/>
    <property type="match status" value="1"/>
</dbReference>
<sequence length="816" mass="90777">MADMAESVEKVEEIEISATAEAENNKNRLKDRKFSWAKLRRVDSLNLEAGRLSFSSTKTTNKAKLDWTTTLSLAFQSIGIVYGDIGTSPLYVYASTFTDGIGHPDNLIGVLSLIIYSIILIPFFKYAFVVLRANDNGGTFALYSLLCRHVKASLIPNQQPEDRELSNYQLDTPSSQLRRAYKIRGKIESSKLAKLFLFTLTILGTSMVIGDGVLTPSISVLSAVSGIKSLGKDAVVGISVAILIILFCVQRFGTDKVGYSFAPIICLWFAFLSGIGLYNLFTYGWGVLRAFNPLYIVYYFKRRGKDAWVSLGGVVLCITGTEAMFADLGHFSVRAIQMSFSGVALPALLIVYSGQAAYLTKFPGDVGDTFYKSVPDALYWPTFVVAVAAAIIASQAMISGAFSIISQSLTLGCFPRVKVVHTSAKYEGQVYIPDINYMLMIACVIVTVGFRTTEKIGHAYGIAVVAVMMITTSMITLIMLVIWKINILWVFLFCVFFGAVEAVFFSSVLYKFTQGGYLPLAFSLVLMTVMGIWHYIYQKRYDFELKNKVSSEFMKQLVDDPRINRIPGMGLLYSELVQGIPPIFPHFISSVPSIHSVLVFVSIKKLPISRVALEERFLFRQVESKEYRMFRCVVRYGYKDAMGTAEEFEHHLVANLKEFIRNEYFISGGGTVEVAPENPQVQHSTLLGNEGKPKGTINKSTVFVEESLSQANSARISSGSIQSFNAGRSTNSSSRIVSAPVQGAEEEMQFVQKAMDEGVVYLLGEAEVIAKENSSFLKKIIVDYFYNFLRKNFRQGEKVLVIPHTRLLRVGMTYEI</sequence>
<evidence type="ECO:0000259" key="12">
    <source>
        <dbReference type="Pfam" id="PF22776"/>
    </source>
</evidence>
<feature type="transmembrane region" description="Helical" evidence="10">
    <location>
        <begin position="516"/>
        <end position="537"/>
    </location>
</feature>
<evidence type="ECO:0000256" key="7">
    <source>
        <dbReference type="ARBA" id="ARBA00022989"/>
    </source>
</evidence>
<feature type="transmembrane region" description="Helical" evidence="10">
    <location>
        <begin position="489"/>
        <end position="510"/>
    </location>
</feature>
<keyword evidence="3" id="KW-0813">Transport</keyword>
<feature type="transmembrane region" description="Helical" evidence="10">
    <location>
        <begin position="459"/>
        <end position="482"/>
    </location>
</feature>
<dbReference type="GO" id="GO:0015079">
    <property type="term" value="F:potassium ion transmembrane transporter activity"/>
    <property type="evidence" value="ECO:0007669"/>
    <property type="project" value="UniProtKB-UniRule"/>
</dbReference>
<feature type="transmembrane region" description="Helical" evidence="10">
    <location>
        <begin position="378"/>
        <end position="398"/>
    </location>
</feature>
<keyword evidence="9 10" id="KW-0472">Membrane</keyword>
<evidence type="ECO:0000256" key="4">
    <source>
        <dbReference type="ARBA" id="ARBA00022538"/>
    </source>
</evidence>
<reference evidence="14" key="1">
    <citation type="submission" date="2013-09" db="EMBL/GenBank/DDBJ databases">
        <title>Corchorus olitorius genome sequencing.</title>
        <authorList>
            <person name="Alam M."/>
            <person name="Haque M.S."/>
            <person name="Islam M.S."/>
            <person name="Emdad E.M."/>
            <person name="Islam M.M."/>
            <person name="Ahmed B."/>
            <person name="Halim A."/>
            <person name="Hossen Q.M.M."/>
            <person name="Hossain M.Z."/>
            <person name="Ahmed R."/>
            <person name="Khan M.M."/>
            <person name="Islam R."/>
            <person name="Rashid M.M."/>
            <person name="Khan S.A."/>
            <person name="Rahman M.S."/>
            <person name="Alam M."/>
            <person name="Yahiya A.S."/>
            <person name="Khan M.S."/>
            <person name="Azam M.S."/>
            <person name="Haque T."/>
            <person name="Lashkar M.Z.H."/>
            <person name="Akhand A.I."/>
            <person name="Morshed G."/>
            <person name="Roy S."/>
            <person name="Uddin K.S."/>
            <person name="Rabeya T."/>
            <person name="Hossain A.S."/>
            <person name="Chowdhury A."/>
            <person name="Snigdha A.R."/>
            <person name="Mortoza M.S."/>
            <person name="Matin S.A."/>
            <person name="Hoque S.M.E."/>
            <person name="Islam M.K."/>
            <person name="Roy D.K."/>
            <person name="Haider R."/>
            <person name="Moosa M.M."/>
            <person name="Elias S.M."/>
            <person name="Hasan A.M."/>
            <person name="Jahan S."/>
            <person name="Shafiuddin M."/>
            <person name="Mahmood N."/>
            <person name="Shommy N.S."/>
        </authorList>
    </citation>
    <scope>NUCLEOTIDE SEQUENCE [LARGE SCALE GENOMIC DNA]</scope>
    <source>
        <strain evidence="14">cv. O-4</strain>
    </source>
</reference>
<name>A0A1R3JG48_9ROSI</name>
<feature type="domain" description="K+ potassium transporter integral membrane" evidence="11">
    <location>
        <begin position="73"/>
        <end position="552"/>
    </location>
</feature>
<accession>A0A1R3JG48</accession>
<gene>
    <name evidence="13" type="ORF">COLO4_16687</name>
</gene>
<comment type="caution">
    <text evidence="13">The sequence shown here is derived from an EMBL/GenBank/DDBJ whole genome shotgun (WGS) entry which is preliminary data.</text>
</comment>
<feature type="transmembrane region" description="Helical" evidence="10">
    <location>
        <begin position="192"/>
        <end position="214"/>
    </location>
</feature>